<evidence type="ECO:0000313" key="1">
    <source>
        <dbReference type="EMBL" id="GER54797.1"/>
    </source>
</evidence>
<accession>A0A5A7RDY0</accession>
<dbReference type="EMBL" id="BKCP01011514">
    <property type="protein sequence ID" value="GER54797.1"/>
    <property type="molecule type" value="Genomic_DNA"/>
</dbReference>
<comment type="caution">
    <text evidence="1">The sequence shown here is derived from an EMBL/GenBank/DDBJ whole genome shotgun (WGS) entry which is preliminary data.</text>
</comment>
<name>A0A5A7RDY0_STRAF</name>
<keyword evidence="1" id="KW-0808">Transferase</keyword>
<protein>
    <submittedName>
        <fullName evidence="1">UDP-N-acetylglucosamine1-carboxyvinyltransferase</fullName>
    </submittedName>
</protein>
<organism evidence="1 2">
    <name type="scientific">Striga asiatica</name>
    <name type="common">Asiatic witchweed</name>
    <name type="synonym">Buchnera asiatica</name>
    <dbReference type="NCBI Taxonomy" id="4170"/>
    <lineage>
        <taxon>Eukaryota</taxon>
        <taxon>Viridiplantae</taxon>
        <taxon>Streptophyta</taxon>
        <taxon>Embryophyta</taxon>
        <taxon>Tracheophyta</taxon>
        <taxon>Spermatophyta</taxon>
        <taxon>Magnoliopsida</taxon>
        <taxon>eudicotyledons</taxon>
        <taxon>Gunneridae</taxon>
        <taxon>Pentapetalae</taxon>
        <taxon>asterids</taxon>
        <taxon>lamiids</taxon>
        <taxon>Lamiales</taxon>
        <taxon>Orobanchaceae</taxon>
        <taxon>Buchnereae</taxon>
        <taxon>Striga</taxon>
    </lineage>
</organism>
<keyword evidence="2" id="KW-1185">Reference proteome</keyword>
<gene>
    <name evidence="1" type="ORF">STAS_32427</name>
</gene>
<dbReference type="AlphaFoldDB" id="A0A5A7RDY0"/>
<dbReference type="Proteomes" id="UP000325081">
    <property type="component" value="Unassembled WGS sequence"/>
</dbReference>
<proteinExistence type="predicted"/>
<sequence>MSIQGLHLSDGSLVKGSTKDLLWLLWKMQLDQRGKFSEIDLRLAQKNTLELLITIHNILIRTENSSLGDLNPTILAYLMAHTNVDEFCKHMGTDLEFVKANLEIVVLYVRPNSPKAIEMRTLRLAHKISEYGGQIHKVNQICYFLRVVRHGFLQSLWQHFHHATHEGPRVRATSRELSLVQNEESVFTGQVKWKRVALGGGAKEGRET</sequence>
<dbReference type="GO" id="GO:0016740">
    <property type="term" value="F:transferase activity"/>
    <property type="evidence" value="ECO:0007669"/>
    <property type="project" value="UniProtKB-KW"/>
</dbReference>
<reference evidence="2" key="1">
    <citation type="journal article" date="2019" name="Curr. Biol.">
        <title>Genome Sequence of Striga asiatica Provides Insight into the Evolution of Plant Parasitism.</title>
        <authorList>
            <person name="Yoshida S."/>
            <person name="Kim S."/>
            <person name="Wafula E.K."/>
            <person name="Tanskanen J."/>
            <person name="Kim Y.M."/>
            <person name="Honaas L."/>
            <person name="Yang Z."/>
            <person name="Spallek T."/>
            <person name="Conn C.E."/>
            <person name="Ichihashi Y."/>
            <person name="Cheong K."/>
            <person name="Cui S."/>
            <person name="Der J.P."/>
            <person name="Gundlach H."/>
            <person name="Jiao Y."/>
            <person name="Hori C."/>
            <person name="Ishida J.K."/>
            <person name="Kasahara H."/>
            <person name="Kiba T."/>
            <person name="Kim M.S."/>
            <person name="Koo N."/>
            <person name="Laohavisit A."/>
            <person name="Lee Y.H."/>
            <person name="Lumba S."/>
            <person name="McCourt P."/>
            <person name="Mortimer J.C."/>
            <person name="Mutuku J.M."/>
            <person name="Nomura T."/>
            <person name="Sasaki-Sekimoto Y."/>
            <person name="Seto Y."/>
            <person name="Wang Y."/>
            <person name="Wakatake T."/>
            <person name="Sakakibara H."/>
            <person name="Demura T."/>
            <person name="Yamaguchi S."/>
            <person name="Yoneyama K."/>
            <person name="Manabe R.I."/>
            <person name="Nelson D.C."/>
            <person name="Schulman A.H."/>
            <person name="Timko M.P."/>
            <person name="dePamphilis C.W."/>
            <person name="Choi D."/>
            <person name="Shirasu K."/>
        </authorList>
    </citation>
    <scope>NUCLEOTIDE SEQUENCE [LARGE SCALE GENOMIC DNA]</scope>
    <source>
        <strain evidence="2">cv. UVA1</strain>
    </source>
</reference>
<evidence type="ECO:0000313" key="2">
    <source>
        <dbReference type="Proteomes" id="UP000325081"/>
    </source>
</evidence>